<dbReference type="Pfam" id="PF02424">
    <property type="entry name" value="ApbE"/>
    <property type="match status" value="1"/>
</dbReference>
<evidence type="ECO:0000256" key="8">
    <source>
        <dbReference type="ARBA" id="ARBA00022842"/>
    </source>
</evidence>
<protein>
    <recommendedName>
        <fullName evidence="3">FAD:protein FMN transferase</fullName>
        <ecNumber evidence="2">2.7.1.180</ecNumber>
    </recommendedName>
    <alternativeName>
        <fullName evidence="9">Flavin transferase</fullName>
    </alternativeName>
</protein>
<comment type="cofactor">
    <cofactor evidence="1">
        <name>Mg(2+)</name>
        <dbReference type="ChEBI" id="CHEBI:18420"/>
    </cofactor>
</comment>
<comment type="catalytic activity">
    <reaction evidence="10">
        <text>L-threonyl-[protein] + FAD = FMN-L-threonyl-[protein] + AMP + H(+)</text>
        <dbReference type="Rhea" id="RHEA:36847"/>
        <dbReference type="Rhea" id="RHEA-COMP:11060"/>
        <dbReference type="Rhea" id="RHEA-COMP:11061"/>
        <dbReference type="ChEBI" id="CHEBI:15378"/>
        <dbReference type="ChEBI" id="CHEBI:30013"/>
        <dbReference type="ChEBI" id="CHEBI:57692"/>
        <dbReference type="ChEBI" id="CHEBI:74257"/>
        <dbReference type="ChEBI" id="CHEBI:456215"/>
        <dbReference type="EC" id="2.7.1.180"/>
    </reaction>
</comment>
<dbReference type="GO" id="GO:0016740">
    <property type="term" value="F:transferase activity"/>
    <property type="evidence" value="ECO:0007669"/>
    <property type="project" value="UniProtKB-KW"/>
</dbReference>
<organism evidence="11 12">
    <name type="scientific">Sinomonas terricola</name>
    <dbReference type="NCBI Taxonomy" id="3110330"/>
    <lineage>
        <taxon>Bacteria</taxon>
        <taxon>Bacillati</taxon>
        <taxon>Actinomycetota</taxon>
        <taxon>Actinomycetes</taxon>
        <taxon>Micrococcales</taxon>
        <taxon>Micrococcaceae</taxon>
        <taxon>Sinomonas</taxon>
    </lineage>
</organism>
<evidence type="ECO:0000256" key="9">
    <source>
        <dbReference type="ARBA" id="ARBA00031306"/>
    </source>
</evidence>
<keyword evidence="12" id="KW-1185">Reference proteome</keyword>
<evidence type="ECO:0000256" key="6">
    <source>
        <dbReference type="ARBA" id="ARBA00022723"/>
    </source>
</evidence>
<keyword evidence="8" id="KW-0460">Magnesium</keyword>
<evidence type="ECO:0000256" key="5">
    <source>
        <dbReference type="ARBA" id="ARBA00022679"/>
    </source>
</evidence>
<keyword evidence="5 11" id="KW-0808">Transferase</keyword>
<sequence>MESFTFEAIGTLFEIRTAGPLGDALEWTLLREVERFDWVWSRFRPDSIVSQMRAGTGRWDLPEESPRLAELYARLYRVTRGAVNPWVGSSLERIGYGPGYELVPAGSPEPAPVWDDDHRWEGTAVVLSRPAVLDIGAAGKGLLVDLLGSLLAEAGHRAFVVDGSGDVLHAGAAPLRVGLEHPYHSDEAIGVVDLEGAALCASAGNRRAWGDGFHHLLDARTGAPVRSVVATWATAPDAMTADALATALFVASGQDLAAEFATDSWAPEWLQVFADGHAEGTPYFIEGLFS</sequence>
<dbReference type="PANTHER" id="PTHR30040:SF2">
    <property type="entry name" value="FAD:PROTEIN FMN TRANSFERASE"/>
    <property type="match status" value="1"/>
</dbReference>
<evidence type="ECO:0000313" key="11">
    <source>
        <dbReference type="EMBL" id="MEA5456081.1"/>
    </source>
</evidence>
<evidence type="ECO:0000256" key="4">
    <source>
        <dbReference type="ARBA" id="ARBA00022630"/>
    </source>
</evidence>
<dbReference type="Gene3D" id="3.10.520.10">
    <property type="entry name" value="ApbE-like domains"/>
    <property type="match status" value="1"/>
</dbReference>
<dbReference type="PANTHER" id="PTHR30040">
    <property type="entry name" value="THIAMINE BIOSYNTHESIS LIPOPROTEIN APBE"/>
    <property type="match status" value="1"/>
</dbReference>
<keyword evidence="4" id="KW-0285">Flavoprotein</keyword>
<reference evidence="11 12" key="1">
    <citation type="submission" date="2023-12" db="EMBL/GenBank/DDBJ databases">
        <title>Sinomonas terricola sp. nov, isolated from litchi orchard soil in Guangdong, PR China.</title>
        <authorList>
            <person name="Jiaxin W."/>
            <person name="Yang Z."/>
            <person name="Honghui Z."/>
        </authorList>
    </citation>
    <scope>NUCLEOTIDE SEQUENCE [LARGE SCALE GENOMIC DNA]</scope>
    <source>
        <strain evidence="11 12">JGH33</strain>
    </source>
</reference>
<dbReference type="SUPFAM" id="SSF143631">
    <property type="entry name" value="ApbE-like"/>
    <property type="match status" value="1"/>
</dbReference>
<keyword evidence="7" id="KW-0274">FAD</keyword>
<keyword evidence="6" id="KW-0479">Metal-binding</keyword>
<comment type="caution">
    <text evidence="11">The sequence shown here is derived from an EMBL/GenBank/DDBJ whole genome shotgun (WGS) entry which is preliminary data.</text>
</comment>
<evidence type="ECO:0000256" key="2">
    <source>
        <dbReference type="ARBA" id="ARBA00011955"/>
    </source>
</evidence>
<dbReference type="RefSeq" id="WP_323279973.1">
    <property type="nucleotide sequence ID" value="NZ_JAYGGQ010000012.1"/>
</dbReference>
<dbReference type="InterPro" id="IPR024932">
    <property type="entry name" value="ApbE"/>
</dbReference>
<accession>A0ABU5TAD6</accession>
<dbReference type="InterPro" id="IPR003374">
    <property type="entry name" value="ApbE-like_sf"/>
</dbReference>
<dbReference type="EC" id="2.7.1.180" evidence="2"/>
<evidence type="ECO:0000256" key="10">
    <source>
        <dbReference type="ARBA" id="ARBA00048540"/>
    </source>
</evidence>
<dbReference type="EMBL" id="JAYGGQ010000012">
    <property type="protein sequence ID" value="MEA5456081.1"/>
    <property type="molecule type" value="Genomic_DNA"/>
</dbReference>
<proteinExistence type="predicted"/>
<dbReference type="Proteomes" id="UP001304769">
    <property type="component" value="Unassembled WGS sequence"/>
</dbReference>
<evidence type="ECO:0000256" key="1">
    <source>
        <dbReference type="ARBA" id="ARBA00001946"/>
    </source>
</evidence>
<evidence type="ECO:0000313" key="12">
    <source>
        <dbReference type="Proteomes" id="UP001304769"/>
    </source>
</evidence>
<evidence type="ECO:0000256" key="3">
    <source>
        <dbReference type="ARBA" id="ARBA00016337"/>
    </source>
</evidence>
<name>A0ABU5TAD6_9MICC</name>
<evidence type="ECO:0000256" key="7">
    <source>
        <dbReference type="ARBA" id="ARBA00022827"/>
    </source>
</evidence>
<gene>
    <name evidence="11" type="ORF">SPF06_15205</name>
</gene>